<comment type="caution">
    <text evidence="3">The sequence shown here is derived from an EMBL/GenBank/DDBJ whole genome shotgun (WGS) entry which is preliminary data.</text>
</comment>
<dbReference type="InterPro" id="IPR011990">
    <property type="entry name" value="TPR-like_helical_dom_sf"/>
</dbReference>
<dbReference type="Proteomes" id="UP000289738">
    <property type="component" value="Chromosome A06"/>
</dbReference>
<evidence type="ECO:0000313" key="3">
    <source>
        <dbReference type="EMBL" id="RYR51032.1"/>
    </source>
</evidence>
<dbReference type="EMBL" id="SDMP01000006">
    <property type="protein sequence ID" value="RYR51032.1"/>
    <property type="molecule type" value="Genomic_DNA"/>
</dbReference>
<keyword evidence="2" id="KW-1133">Transmembrane helix</keyword>
<evidence type="ECO:0000256" key="1">
    <source>
        <dbReference type="SAM" id="MobiDB-lite"/>
    </source>
</evidence>
<dbReference type="InterPro" id="IPR019734">
    <property type="entry name" value="TPR_rpt"/>
</dbReference>
<dbReference type="SUPFAM" id="SSF48452">
    <property type="entry name" value="TPR-like"/>
    <property type="match status" value="1"/>
</dbReference>
<dbReference type="Pfam" id="PF13432">
    <property type="entry name" value="TPR_16"/>
    <property type="match status" value="1"/>
</dbReference>
<dbReference type="AlphaFoldDB" id="A0A445CJE1"/>
<proteinExistence type="predicted"/>
<evidence type="ECO:0000313" key="4">
    <source>
        <dbReference type="Proteomes" id="UP000289738"/>
    </source>
</evidence>
<evidence type="ECO:0008006" key="5">
    <source>
        <dbReference type="Google" id="ProtNLM"/>
    </source>
</evidence>
<feature type="compositionally biased region" description="Polar residues" evidence="1">
    <location>
        <begin position="193"/>
        <end position="203"/>
    </location>
</feature>
<feature type="transmembrane region" description="Helical" evidence="2">
    <location>
        <begin position="159"/>
        <end position="179"/>
    </location>
</feature>
<name>A0A445CJE1_ARAHY</name>
<dbReference type="Gene3D" id="1.25.40.10">
    <property type="entry name" value="Tetratricopeptide repeat domain"/>
    <property type="match status" value="1"/>
</dbReference>
<gene>
    <name evidence="3" type="ORF">Ahy_A06g026085</name>
</gene>
<feature type="region of interest" description="Disordered" evidence="1">
    <location>
        <begin position="1"/>
        <end position="38"/>
    </location>
</feature>
<dbReference type="PANTHER" id="PTHR26312">
    <property type="entry name" value="TETRATRICOPEPTIDE REPEAT PROTEIN 5"/>
    <property type="match status" value="1"/>
</dbReference>
<feature type="region of interest" description="Disordered" evidence="1">
    <location>
        <begin position="193"/>
        <end position="222"/>
    </location>
</feature>
<protein>
    <recommendedName>
        <fullName evidence="5">Protein SLOW GREEN 1</fullName>
    </recommendedName>
</protein>
<dbReference type="STRING" id="3818.A0A445CJE1"/>
<dbReference type="SMART" id="SM00028">
    <property type="entry name" value="TPR"/>
    <property type="match status" value="3"/>
</dbReference>
<feature type="compositionally biased region" description="Basic and acidic residues" evidence="1">
    <location>
        <begin position="210"/>
        <end position="221"/>
    </location>
</feature>
<feature type="compositionally biased region" description="Basic residues" evidence="1">
    <location>
        <begin position="1"/>
        <end position="11"/>
    </location>
</feature>
<evidence type="ECO:0000256" key="2">
    <source>
        <dbReference type="SAM" id="Phobius"/>
    </source>
</evidence>
<sequence>MMRMKHVKKKKNECEEKEEECKKGEEEEEEGGVGGRTWNTNVEEEPFLISRYSKLRSLAPRLSLFVPHLSQVQGFSLLPMFPLATPTVVSPTRAPMASLRHLSLNPHRSSSLSPFSLSFPPSSSTTFKSSSIRASSQNHPKPQNDDLLSRFLKTLINPILSPAFETTCIVIFATAFFFMRLRHNPVIAAPLTSPSATAESYTSADPDAPNEEKEKEIEEHLSTNPSDIEALRTLMELKIRARKIDEAIGIIDRLIELEPQESEWPLLKAHMHVYNDQVDLARDVFEEILQRDPLRVEAYHGLAMTAFESKLPLNDLFRRIEVAMEQCKKQNRNSEVRDFRLLIAQIKVMEGDLDAALKAYQDLVKEEPRDFRPYLCQGIIYTLLKKKDEAEKQFNKFRRLVPKNHPYKEYFEDNMSATKFFSQKVEREGAAARS</sequence>
<keyword evidence="4" id="KW-1185">Reference proteome</keyword>
<keyword evidence="2" id="KW-0472">Membrane</keyword>
<reference evidence="3 4" key="1">
    <citation type="submission" date="2019-01" db="EMBL/GenBank/DDBJ databases">
        <title>Sequencing of cultivated peanut Arachis hypogaea provides insights into genome evolution and oil improvement.</title>
        <authorList>
            <person name="Chen X."/>
        </authorList>
    </citation>
    <scope>NUCLEOTIDE SEQUENCE [LARGE SCALE GENOMIC DNA]</scope>
    <source>
        <strain evidence="4">cv. Fuhuasheng</strain>
        <tissue evidence="3">Leaves</tissue>
    </source>
</reference>
<dbReference type="GO" id="GO:0009535">
    <property type="term" value="C:chloroplast thylakoid membrane"/>
    <property type="evidence" value="ECO:0007669"/>
    <property type="project" value="TreeGrafter"/>
</dbReference>
<accession>A0A445CJE1</accession>
<organism evidence="3 4">
    <name type="scientific">Arachis hypogaea</name>
    <name type="common">Peanut</name>
    <dbReference type="NCBI Taxonomy" id="3818"/>
    <lineage>
        <taxon>Eukaryota</taxon>
        <taxon>Viridiplantae</taxon>
        <taxon>Streptophyta</taxon>
        <taxon>Embryophyta</taxon>
        <taxon>Tracheophyta</taxon>
        <taxon>Spermatophyta</taxon>
        <taxon>Magnoliopsida</taxon>
        <taxon>eudicotyledons</taxon>
        <taxon>Gunneridae</taxon>
        <taxon>Pentapetalae</taxon>
        <taxon>rosids</taxon>
        <taxon>fabids</taxon>
        <taxon>Fabales</taxon>
        <taxon>Fabaceae</taxon>
        <taxon>Papilionoideae</taxon>
        <taxon>50 kb inversion clade</taxon>
        <taxon>dalbergioids sensu lato</taxon>
        <taxon>Dalbergieae</taxon>
        <taxon>Pterocarpus clade</taxon>
        <taxon>Arachis</taxon>
    </lineage>
</organism>
<dbReference type="PANTHER" id="PTHR26312:SF67">
    <property type="entry name" value="PROTEIN SLOW GREEN 1, CHLOROPLASTIC"/>
    <property type="match status" value="1"/>
</dbReference>
<keyword evidence="2" id="KW-0812">Transmembrane</keyword>